<dbReference type="InterPro" id="IPR004161">
    <property type="entry name" value="EFTu-like_2"/>
</dbReference>
<dbReference type="InterPro" id="IPR009001">
    <property type="entry name" value="Transl_elong_EF1A/Init_IF2_C"/>
</dbReference>
<evidence type="ECO:0000259" key="9">
    <source>
        <dbReference type="PROSITE" id="PS51722"/>
    </source>
</evidence>
<dbReference type="InterPro" id="IPR027417">
    <property type="entry name" value="P-loop_NTPase"/>
</dbReference>
<evidence type="ECO:0000313" key="11">
    <source>
        <dbReference type="Proteomes" id="UP000177187"/>
    </source>
</evidence>
<organism evidence="10 11">
    <name type="scientific">Candidatus Coatesbacteria bacterium RBG_13_66_14</name>
    <dbReference type="NCBI Taxonomy" id="1817816"/>
    <lineage>
        <taxon>Bacteria</taxon>
        <taxon>Candidatus Coatesiibacteriota</taxon>
    </lineage>
</organism>
<dbReference type="GO" id="GO:0003723">
    <property type="term" value="F:RNA binding"/>
    <property type="evidence" value="ECO:0007669"/>
    <property type="project" value="InterPro"/>
</dbReference>
<reference evidence="10 11" key="1">
    <citation type="journal article" date="2016" name="Nat. Commun.">
        <title>Thousands of microbial genomes shed light on interconnected biogeochemical processes in an aquifer system.</title>
        <authorList>
            <person name="Anantharaman K."/>
            <person name="Brown C.T."/>
            <person name="Hug L.A."/>
            <person name="Sharon I."/>
            <person name="Castelle C.J."/>
            <person name="Probst A.J."/>
            <person name="Thomas B.C."/>
            <person name="Singh A."/>
            <person name="Wilkins M.J."/>
            <person name="Karaoz U."/>
            <person name="Brodie E.L."/>
            <person name="Williams K.H."/>
            <person name="Hubbard S.S."/>
            <person name="Banfield J.F."/>
        </authorList>
    </citation>
    <scope>NUCLEOTIDE SEQUENCE [LARGE SCALE GENOMIC DNA]</scope>
</reference>
<sequence length="629" mass="68358">MREMENIQPTASAPPLFGTAGHVDHGKSALVKALTGTDPDRLPEEQQRKISIRLGFAFLETPAGELAFVDVPGHERLVREMVAGAVGFDAVLLVVAADEGVMPQTREHLDVVELLGIRRGVVALTKVDLVEDGEWLTLLEDDVRETLSRTGLAGAGIIRTSAKTGVGLEELKRELVRLAEESKREDDSGRPFRLAADRSFKMEGFGAVVTGTVATGVLRVGDSVEVQPGGGSARVRGLQVNARSREAVSPGMRAAVNLTGLSKRGVRRGDEIVTTGCVVLSNRLDAKVRLLASAAELQSLCRLKLLKGTSELGCRLVLLDREKLKPGEECLAQIELEGSHPVFFGERFILRIPSPSITVAGGRVLDPLAQKHRRKRASYREALVELDGAGSREALPLWLKHNPLPRKDLTTQELAARSNLVPPAAEEELSRLADAGAIIKLAADRWLHPRWRHGLVENLGQALDKVLANRLPFCRLDRGRLSSLAGRNVEDGALRDAIAGLVEAGRLRPVGSSYAVLPHGEPTAEQKSRIAEAKKALENAENLALADFENLRPDAALDLAHYLEAAGNAVFIGETHLWPAGRYEELRRIAIAMLKESGTLRVVEYKERAGLSRKTATLLLDHFHERGLT</sequence>
<dbReference type="InterPro" id="IPR036388">
    <property type="entry name" value="WH-like_DNA-bd_sf"/>
</dbReference>
<dbReference type="NCBIfam" id="TIGR00475">
    <property type="entry name" value="selB"/>
    <property type="match status" value="1"/>
</dbReference>
<keyword evidence="4" id="KW-0547">Nucleotide-binding</keyword>
<dbReference type="GO" id="GO:0005525">
    <property type="term" value="F:GTP binding"/>
    <property type="evidence" value="ECO:0007669"/>
    <property type="project" value="UniProtKB-KW"/>
</dbReference>
<dbReference type="CDD" id="cd15491">
    <property type="entry name" value="selB_III"/>
    <property type="match status" value="1"/>
</dbReference>
<dbReference type="GO" id="GO:0003746">
    <property type="term" value="F:translation elongation factor activity"/>
    <property type="evidence" value="ECO:0007669"/>
    <property type="project" value="UniProtKB-KW"/>
</dbReference>
<evidence type="ECO:0000256" key="6">
    <source>
        <dbReference type="ARBA" id="ARBA00023134"/>
    </source>
</evidence>
<dbReference type="SUPFAM" id="SSF50447">
    <property type="entry name" value="Translation proteins"/>
    <property type="match status" value="1"/>
</dbReference>
<keyword evidence="10" id="KW-0251">Elongation factor</keyword>
<dbReference type="InterPro" id="IPR004535">
    <property type="entry name" value="Transl_elong_SelB"/>
</dbReference>
<comment type="function">
    <text evidence="7">Translation factor necessary for the incorporation of selenocysteine into proteins. It probably replaces EF-Tu for the insertion of selenocysteine directed by the UGA codon. SelB binds GTP and GDP.</text>
</comment>
<evidence type="ECO:0000313" key="10">
    <source>
        <dbReference type="EMBL" id="OGD74849.1"/>
    </source>
</evidence>
<dbReference type="STRING" id="1817816.A2Y64_04340"/>
<protein>
    <recommendedName>
        <fullName evidence="2">Selenocysteine-specific elongation factor</fullName>
    </recommendedName>
    <alternativeName>
        <fullName evidence="8">SelB translation factor</fullName>
    </alternativeName>
</protein>
<dbReference type="Gene3D" id="3.40.50.300">
    <property type="entry name" value="P-loop containing nucleotide triphosphate hydrolases"/>
    <property type="match status" value="1"/>
</dbReference>
<feature type="non-terminal residue" evidence="10">
    <location>
        <position position="629"/>
    </location>
</feature>
<name>A0A1F5F5F9_9BACT</name>
<dbReference type="PANTHER" id="PTHR43721:SF22">
    <property type="entry name" value="ELONGATION FACTOR TU, MITOCHONDRIAL"/>
    <property type="match status" value="1"/>
</dbReference>
<evidence type="ECO:0000256" key="3">
    <source>
        <dbReference type="ARBA" id="ARBA00022490"/>
    </source>
</evidence>
<dbReference type="Proteomes" id="UP000177187">
    <property type="component" value="Unassembled WGS sequence"/>
</dbReference>
<dbReference type="InterPro" id="IPR057335">
    <property type="entry name" value="Beta-barrel_SelB"/>
</dbReference>
<dbReference type="EMBL" id="MFAF01000091">
    <property type="protein sequence ID" value="OGD74849.1"/>
    <property type="molecule type" value="Genomic_DNA"/>
</dbReference>
<accession>A0A1F5F5F9</accession>
<dbReference type="SUPFAM" id="SSF52540">
    <property type="entry name" value="P-loop containing nucleoside triphosphate hydrolases"/>
    <property type="match status" value="1"/>
</dbReference>
<dbReference type="InterPro" id="IPR050055">
    <property type="entry name" value="EF-Tu_GTPase"/>
</dbReference>
<dbReference type="Gene3D" id="1.10.10.10">
    <property type="entry name" value="Winged helix-like DNA-binding domain superfamily/Winged helix DNA-binding domain"/>
    <property type="match status" value="1"/>
</dbReference>
<evidence type="ECO:0000256" key="8">
    <source>
        <dbReference type="ARBA" id="ARBA00031615"/>
    </source>
</evidence>
<dbReference type="PANTHER" id="PTHR43721">
    <property type="entry name" value="ELONGATION FACTOR TU-RELATED"/>
    <property type="match status" value="1"/>
</dbReference>
<evidence type="ECO:0000256" key="2">
    <source>
        <dbReference type="ARBA" id="ARBA00015953"/>
    </source>
</evidence>
<dbReference type="Gene3D" id="2.40.30.10">
    <property type="entry name" value="Translation factors"/>
    <property type="match status" value="1"/>
</dbReference>
<evidence type="ECO:0000256" key="4">
    <source>
        <dbReference type="ARBA" id="ARBA00022741"/>
    </source>
</evidence>
<keyword evidence="6" id="KW-0342">GTP-binding</keyword>
<dbReference type="GO" id="GO:0005829">
    <property type="term" value="C:cytosol"/>
    <property type="evidence" value="ECO:0007669"/>
    <property type="project" value="TreeGrafter"/>
</dbReference>
<dbReference type="AlphaFoldDB" id="A0A1F5F5F9"/>
<dbReference type="PROSITE" id="PS51722">
    <property type="entry name" value="G_TR_2"/>
    <property type="match status" value="1"/>
</dbReference>
<comment type="caution">
    <text evidence="10">The sequence shown here is derived from an EMBL/GenBank/DDBJ whole genome shotgun (WGS) entry which is preliminary data.</text>
</comment>
<comment type="subcellular location">
    <subcellularLocation>
        <location evidence="1">Cytoplasm</location>
    </subcellularLocation>
</comment>
<dbReference type="GO" id="GO:0001514">
    <property type="term" value="P:selenocysteine incorporation"/>
    <property type="evidence" value="ECO:0007669"/>
    <property type="project" value="InterPro"/>
</dbReference>
<dbReference type="CDD" id="cd04171">
    <property type="entry name" value="SelB"/>
    <property type="match status" value="1"/>
</dbReference>
<dbReference type="GO" id="GO:0003924">
    <property type="term" value="F:GTPase activity"/>
    <property type="evidence" value="ECO:0007669"/>
    <property type="project" value="InterPro"/>
</dbReference>
<dbReference type="SUPFAM" id="SSF50465">
    <property type="entry name" value="EF-Tu/eEF-1alpha/eIF2-gamma C-terminal domain"/>
    <property type="match status" value="1"/>
</dbReference>
<dbReference type="Pfam" id="PF00009">
    <property type="entry name" value="GTP_EFTU"/>
    <property type="match status" value="1"/>
</dbReference>
<keyword evidence="3" id="KW-0963">Cytoplasm</keyword>
<dbReference type="Pfam" id="PF03144">
    <property type="entry name" value="GTP_EFTU_D2"/>
    <property type="match status" value="1"/>
</dbReference>
<dbReference type="InterPro" id="IPR000795">
    <property type="entry name" value="T_Tr_GTP-bd_dom"/>
</dbReference>
<keyword evidence="5" id="KW-0648">Protein biosynthesis</keyword>
<dbReference type="Pfam" id="PF25461">
    <property type="entry name" value="Beta-barrel_SelB"/>
    <property type="match status" value="1"/>
</dbReference>
<dbReference type="InterPro" id="IPR009000">
    <property type="entry name" value="Transl_B-barrel_sf"/>
</dbReference>
<evidence type="ECO:0000256" key="1">
    <source>
        <dbReference type="ARBA" id="ARBA00004496"/>
    </source>
</evidence>
<evidence type="ECO:0000256" key="7">
    <source>
        <dbReference type="ARBA" id="ARBA00025526"/>
    </source>
</evidence>
<proteinExistence type="predicted"/>
<evidence type="ECO:0000256" key="5">
    <source>
        <dbReference type="ARBA" id="ARBA00022917"/>
    </source>
</evidence>
<feature type="domain" description="Tr-type G" evidence="9">
    <location>
        <begin position="12"/>
        <end position="183"/>
    </location>
</feature>
<gene>
    <name evidence="10" type="ORF">A2Y64_04340</name>
</gene>